<reference evidence="6 7" key="1">
    <citation type="submission" date="2020-08" db="EMBL/GenBank/DDBJ databases">
        <title>Plant Genome Project.</title>
        <authorList>
            <person name="Zhang R.-G."/>
        </authorList>
    </citation>
    <scope>NUCLEOTIDE SEQUENCE [LARGE SCALE GENOMIC DNA]</scope>
    <source>
        <tissue evidence="6">Rhizome</tissue>
    </source>
</reference>
<dbReference type="PANTHER" id="PTHR11241">
    <property type="entry name" value="DEOXYURIDINE 5'-TRIPHOSPHATE NUCLEOTIDOHYDROLASE"/>
    <property type="match status" value="1"/>
</dbReference>
<dbReference type="SUPFAM" id="SSF51283">
    <property type="entry name" value="dUTPase-like"/>
    <property type="match status" value="1"/>
</dbReference>
<dbReference type="InterPro" id="IPR029054">
    <property type="entry name" value="dUTPase-like"/>
</dbReference>
<dbReference type="GO" id="GO:0006226">
    <property type="term" value="P:dUMP biosynthetic process"/>
    <property type="evidence" value="ECO:0007669"/>
    <property type="project" value="InterPro"/>
</dbReference>
<evidence type="ECO:0000256" key="2">
    <source>
        <dbReference type="ARBA" id="ARBA00006581"/>
    </source>
</evidence>
<dbReference type="EC" id="3.6.1.23" evidence="3"/>
<evidence type="ECO:0000256" key="3">
    <source>
        <dbReference type="ARBA" id="ARBA00012379"/>
    </source>
</evidence>
<keyword evidence="4" id="KW-0546">Nucleotide metabolism</keyword>
<dbReference type="PANTHER" id="PTHR11241:SF0">
    <property type="entry name" value="DEOXYURIDINE 5'-TRIPHOSPHATE NUCLEOTIDOHYDROLASE"/>
    <property type="match status" value="1"/>
</dbReference>
<evidence type="ECO:0000313" key="7">
    <source>
        <dbReference type="Proteomes" id="UP000734854"/>
    </source>
</evidence>
<feature type="domain" description="dUTPase-like" evidence="5">
    <location>
        <begin position="75"/>
        <end position="140"/>
    </location>
</feature>
<comment type="caution">
    <text evidence="6">The sequence shown here is derived from an EMBL/GenBank/DDBJ whole genome shotgun (WGS) entry which is preliminary data.</text>
</comment>
<dbReference type="GO" id="GO:0004170">
    <property type="term" value="F:dUTP diphosphatase activity"/>
    <property type="evidence" value="ECO:0007669"/>
    <property type="project" value="UniProtKB-EC"/>
</dbReference>
<dbReference type="GO" id="GO:0000287">
    <property type="term" value="F:magnesium ion binding"/>
    <property type="evidence" value="ECO:0007669"/>
    <property type="project" value="InterPro"/>
</dbReference>
<dbReference type="EMBL" id="JACMSC010000016">
    <property type="protein sequence ID" value="KAG6480640.1"/>
    <property type="molecule type" value="Genomic_DNA"/>
</dbReference>
<dbReference type="Proteomes" id="UP000734854">
    <property type="component" value="Unassembled WGS sequence"/>
</dbReference>
<dbReference type="GO" id="GO:0046081">
    <property type="term" value="P:dUTP catabolic process"/>
    <property type="evidence" value="ECO:0007669"/>
    <property type="project" value="InterPro"/>
</dbReference>
<comment type="pathway">
    <text evidence="1">Pyrimidine metabolism; dUMP biosynthesis; dUMP from dCTP (dUTP route): step 2/2.</text>
</comment>
<dbReference type="InterPro" id="IPR036157">
    <property type="entry name" value="dUTPase-like_sf"/>
</dbReference>
<organism evidence="6 7">
    <name type="scientific">Zingiber officinale</name>
    <name type="common">Ginger</name>
    <name type="synonym">Amomum zingiber</name>
    <dbReference type="NCBI Taxonomy" id="94328"/>
    <lineage>
        <taxon>Eukaryota</taxon>
        <taxon>Viridiplantae</taxon>
        <taxon>Streptophyta</taxon>
        <taxon>Embryophyta</taxon>
        <taxon>Tracheophyta</taxon>
        <taxon>Spermatophyta</taxon>
        <taxon>Magnoliopsida</taxon>
        <taxon>Liliopsida</taxon>
        <taxon>Zingiberales</taxon>
        <taxon>Zingiberaceae</taxon>
        <taxon>Zingiber</taxon>
    </lineage>
</organism>
<evidence type="ECO:0000256" key="1">
    <source>
        <dbReference type="ARBA" id="ARBA00005142"/>
    </source>
</evidence>
<dbReference type="InterPro" id="IPR008181">
    <property type="entry name" value="dUTPase"/>
</dbReference>
<sequence length="140" mass="15121">MDGRISVSFDNYKASSSSRPLKYNQNDEDTIQALTVLIERENGVLEEVDIPTNPKIKGTYYPYLLVHKLSPFAISPARKTVSAAGLDLAASEDCIIQPRGQGLISTSLSMGIPWGTFGRITTKSSATFRLGLDIGAGVID</sequence>
<gene>
    <name evidence="6" type="ORF">ZIOFF_057225</name>
</gene>
<name>A0A8J5F2Z8_ZINOF</name>
<accession>A0A8J5F2Z8</accession>
<protein>
    <recommendedName>
        <fullName evidence="3">dUTP diphosphatase</fullName>
        <ecNumber evidence="3">3.6.1.23</ecNumber>
    </recommendedName>
</protein>
<evidence type="ECO:0000256" key="4">
    <source>
        <dbReference type="ARBA" id="ARBA00023080"/>
    </source>
</evidence>
<dbReference type="AlphaFoldDB" id="A0A8J5F2Z8"/>
<keyword evidence="7" id="KW-1185">Reference proteome</keyword>
<evidence type="ECO:0000313" key="6">
    <source>
        <dbReference type="EMBL" id="KAG6480640.1"/>
    </source>
</evidence>
<proteinExistence type="inferred from homology"/>
<dbReference type="Pfam" id="PF00692">
    <property type="entry name" value="dUTPase"/>
    <property type="match status" value="1"/>
</dbReference>
<evidence type="ECO:0000259" key="5">
    <source>
        <dbReference type="Pfam" id="PF00692"/>
    </source>
</evidence>
<comment type="similarity">
    <text evidence="2">Belongs to the dUTPase family.</text>
</comment>
<dbReference type="Gene3D" id="2.70.40.10">
    <property type="match status" value="1"/>
</dbReference>